<protein>
    <submittedName>
        <fullName evidence="1">Uncharacterized protein</fullName>
    </submittedName>
</protein>
<dbReference type="AlphaFoldDB" id="A0A445EKL1"/>
<dbReference type="Proteomes" id="UP000289738">
    <property type="component" value="Chromosome A01"/>
</dbReference>
<accession>A0A445EKL1</accession>
<dbReference type="EMBL" id="SDMP01000001">
    <property type="protein sequence ID" value="RYR75995.1"/>
    <property type="molecule type" value="Genomic_DNA"/>
</dbReference>
<gene>
    <name evidence="1" type="ORF">Ahy_A01g000590</name>
</gene>
<comment type="caution">
    <text evidence="1">The sequence shown here is derived from an EMBL/GenBank/DDBJ whole genome shotgun (WGS) entry which is preliminary data.</text>
</comment>
<sequence length="77" mass="8799">MPKVRASPNVDFIEEIDLFQSAPHNDGSVTNFRASCWVSNEVNHCEASNTTHSKLSRTTRSSYFRDIRQLVYLHANT</sequence>
<evidence type="ECO:0000313" key="1">
    <source>
        <dbReference type="EMBL" id="RYR75995.1"/>
    </source>
</evidence>
<name>A0A445EKL1_ARAHY</name>
<organism evidence="1 2">
    <name type="scientific">Arachis hypogaea</name>
    <name type="common">Peanut</name>
    <dbReference type="NCBI Taxonomy" id="3818"/>
    <lineage>
        <taxon>Eukaryota</taxon>
        <taxon>Viridiplantae</taxon>
        <taxon>Streptophyta</taxon>
        <taxon>Embryophyta</taxon>
        <taxon>Tracheophyta</taxon>
        <taxon>Spermatophyta</taxon>
        <taxon>Magnoliopsida</taxon>
        <taxon>eudicotyledons</taxon>
        <taxon>Gunneridae</taxon>
        <taxon>Pentapetalae</taxon>
        <taxon>rosids</taxon>
        <taxon>fabids</taxon>
        <taxon>Fabales</taxon>
        <taxon>Fabaceae</taxon>
        <taxon>Papilionoideae</taxon>
        <taxon>50 kb inversion clade</taxon>
        <taxon>dalbergioids sensu lato</taxon>
        <taxon>Dalbergieae</taxon>
        <taxon>Pterocarpus clade</taxon>
        <taxon>Arachis</taxon>
    </lineage>
</organism>
<evidence type="ECO:0000313" key="2">
    <source>
        <dbReference type="Proteomes" id="UP000289738"/>
    </source>
</evidence>
<reference evidence="1 2" key="1">
    <citation type="submission" date="2019-01" db="EMBL/GenBank/DDBJ databases">
        <title>Sequencing of cultivated peanut Arachis hypogaea provides insights into genome evolution and oil improvement.</title>
        <authorList>
            <person name="Chen X."/>
        </authorList>
    </citation>
    <scope>NUCLEOTIDE SEQUENCE [LARGE SCALE GENOMIC DNA]</scope>
    <source>
        <strain evidence="2">cv. Fuhuasheng</strain>
        <tissue evidence="1">Leaves</tissue>
    </source>
</reference>
<proteinExistence type="predicted"/>
<keyword evidence="2" id="KW-1185">Reference proteome</keyword>